<dbReference type="InterPro" id="IPR004046">
    <property type="entry name" value="GST_C"/>
</dbReference>
<evidence type="ECO:0000259" key="7">
    <source>
        <dbReference type="PROSITE" id="PS50405"/>
    </source>
</evidence>
<comment type="similarity">
    <text evidence="2">Belongs to the GST superfamily. Mu family.</text>
</comment>
<dbReference type="OrthoDB" id="4951845at2759"/>
<dbReference type="InterPro" id="IPR010987">
    <property type="entry name" value="Glutathione-S-Trfase_C-like"/>
</dbReference>
<dbReference type="GO" id="GO:0006749">
    <property type="term" value="P:glutathione metabolic process"/>
    <property type="evidence" value="ECO:0007669"/>
    <property type="project" value="TreeGrafter"/>
</dbReference>
<keyword evidence="9" id="KW-1185">Reference proteome</keyword>
<dbReference type="InterPro" id="IPR004045">
    <property type="entry name" value="Glutathione_S-Trfase_N"/>
</dbReference>
<comment type="function">
    <text evidence="1">Conjugation of reduced glutathione to a wide number of exogenous and endogenous hydrophobic electrophiles.</text>
</comment>
<dbReference type="SFLD" id="SFLDS00019">
    <property type="entry name" value="Glutathione_Transferase_(cytos"/>
    <property type="match status" value="1"/>
</dbReference>
<comment type="caution">
    <text evidence="8">The sequence shown here is derived from an EMBL/GenBank/DDBJ whole genome shotgun (WGS) entry which is preliminary data.</text>
</comment>
<dbReference type="EC" id="2.5.1.18" evidence="3"/>
<dbReference type="AlphaFoldDB" id="A0A8X6WV11"/>
<protein>
    <recommendedName>
        <fullName evidence="3">glutathione transferase</fullName>
        <ecNumber evidence="3">2.5.1.18</ecNumber>
    </recommendedName>
</protein>
<dbReference type="Pfam" id="PF02798">
    <property type="entry name" value="GST_N"/>
    <property type="match status" value="1"/>
</dbReference>
<evidence type="ECO:0000313" key="9">
    <source>
        <dbReference type="Proteomes" id="UP000886998"/>
    </source>
</evidence>
<dbReference type="PROSITE" id="PS50404">
    <property type="entry name" value="GST_NTER"/>
    <property type="match status" value="1"/>
</dbReference>
<evidence type="ECO:0000259" key="6">
    <source>
        <dbReference type="PROSITE" id="PS50404"/>
    </source>
</evidence>
<dbReference type="Proteomes" id="UP000886998">
    <property type="component" value="Unassembled WGS sequence"/>
</dbReference>
<dbReference type="InterPro" id="IPR036282">
    <property type="entry name" value="Glutathione-S-Trfase_C_sf"/>
</dbReference>
<dbReference type="InterPro" id="IPR036249">
    <property type="entry name" value="Thioredoxin-like_sf"/>
</dbReference>
<dbReference type="PANTHER" id="PTHR11571:SF222">
    <property type="entry name" value="GLUTATHIONE TRANSFERASE"/>
    <property type="match status" value="1"/>
</dbReference>
<dbReference type="Pfam" id="PF14497">
    <property type="entry name" value="GST_C_3"/>
    <property type="match status" value="1"/>
</dbReference>
<dbReference type="PANTHER" id="PTHR11571">
    <property type="entry name" value="GLUTATHIONE S-TRANSFERASE"/>
    <property type="match status" value="1"/>
</dbReference>
<dbReference type="SFLD" id="SFLDG00363">
    <property type="entry name" value="AMPS_(cytGST):_Alpha-__Mu-__Pi"/>
    <property type="match status" value="1"/>
</dbReference>
<evidence type="ECO:0000256" key="2">
    <source>
        <dbReference type="ARBA" id="ARBA00005861"/>
    </source>
</evidence>
<organism evidence="8 9">
    <name type="scientific">Trichonephila inaurata madagascariensis</name>
    <dbReference type="NCBI Taxonomy" id="2747483"/>
    <lineage>
        <taxon>Eukaryota</taxon>
        <taxon>Metazoa</taxon>
        <taxon>Ecdysozoa</taxon>
        <taxon>Arthropoda</taxon>
        <taxon>Chelicerata</taxon>
        <taxon>Arachnida</taxon>
        <taxon>Araneae</taxon>
        <taxon>Araneomorphae</taxon>
        <taxon>Entelegynae</taxon>
        <taxon>Araneoidea</taxon>
        <taxon>Nephilidae</taxon>
        <taxon>Trichonephila</taxon>
        <taxon>Trichonephila inaurata</taxon>
    </lineage>
</organism>
<reference evidence="8" key="1">
    <citation type="submission" date="2020-08" db="EMBL/GenBank/DDBJ databases">
        <title>Multicomponent nature underlies the extraordinary mechanical properties of spider dragline silk.</title>
        <authorList>
            <person name="Kono N."/>
            <person name="Nakamura H."/>
            <person name="Mori M."/>
            <person name="Yoshida Y."/>
            <person name="Ohtoshi R."/>
            <person name="Malay A.D."/>
            <person name="Moran D.A.P."/>
            <person name="Tomita M."/>
            <person name="Numata K."/>
            <person name="Arakawa K."/>
        </authorList>
    </citation>
    <scope>NUCLEOTIDE SEQUENCE</scope>
</reference>
<evidence type="ECO:0000256" key="4">
    <source>
        <dbReference type="ARBA" id="ARBA00022679"/>
    </source>
</evidence>
<keyword evidence="4" id="KW-0808">Transferase</keyword>
<evidence type="ECO:0000256" key="5">
    <source>
        <dbReference type="ARBA" id="ARBA00047960"/>
    </source>
</evidence>
<gene>
    <name evidence="8" type="ORF">TNIN_333571</name>
</gene>
<feature type="domain" description="GST C-terminal" evidence="7">
    <location>
        <begin position="85"/>
        <end position="203"/>
    </location>
</feature>
<name>A0A8X6WV11_9ARAC</name>
<dbReference type="SUPFAM" id="SSF52833">
    <property type="entry name" value="Thioredoxin-like"/>
    <property type="match status" value="1"/>
</dbReference>
<accession>A0A8X6WV11</accession>
<dbReference type="SFLD" id="SFLDG01205">
    <property type="entry name" value="AMPS.1"/>
    <property type="match status" value="1"/>
</dbReference>
<dbReference type="FunFam" id="1.20.1050.10:FF:000003">
    <property type="entry name" value="Glutathione S-transferase 2"/>
    <property type="match status" value="1"/>
</dbReference>
<dbReference type="GO" id="GO:0004364">
    <property type="term" value="F:glutathione transferase activity"/>
    <property type="evidence" value="ECO:0007669"/>
    <property type="project" value="UniProtKB-EC"/>
</dbReference>
<dbReference type="EMBL" id="BMAV01002387">
    <property type="protein sequence ID" value="GFY41275.1"/>
    <property type="molecule type" value="Genomic_DNA"/>
</dbReference>
<dbReference type="SUPFAM" id="SSF47616">
    <property type="entry name" value="GST C-terminal domain-like"/>
    <property type="match status" value="1"/>
</dbReference>
<dbReference type="InterPro" id="IPR050213">
    <property type="entry name" value="GST_superfamily"/>
</dbReference>
<proteinExistence type="inferred from homology"/>
<evidence type="ECO:0000256" key="1">
    <source>
        <dbReference type="ARBA" id="ARBA00003701"/>
    </source>
</evidence>
<evidence type="ECO:0000256" key="3">
    <source>
        <dbReference type="ARBA" id="ARBA00012452"/>
    </source>
</evidence>
<comment type="catalytic activity">
    <reaction evidence="5">
        <text>RX + glutathione = an S-substituted glutathione + a halide anion + H(+)</text>
        <dbReference type="Rhea" id="RHEA:16437"/>
        <dbReference type="ChEBI" id="CHEBI:15378"/>
        <dbReference type="ChEBI" id="CHEBI:16042"/>
        <dbReference type="ChEBI" id="CHEBI:17792"/>
        <dbReference type="ChEBI" id="CHEBI:57925"/>
        <dbReference type="ChEBI" id="CHEBI:90779"/>
        <dbReference type="EC" id="2.5.1.18"/>
    </reaction>
</comment>
<evidence type="ECO:0000313" key="8">
    <source>
        <dbReference type="EMBL" id="GFY41275.1"/>
    </source>
</evidence>
<dbReference type="InterPro" id="IPR040079">
    <property type="entry name" value="Glutathione_S-Trfase"/>
</dbReference>
<feature type="domain" description="GST N-terminal" evidence="6">
    <location>
        <begin position="2"/>
        <end position="83"/>
    </location>
</feature>
<dbReference type="Gene3D" id="1.20.1050.130">
    <property type="match status" value="1"/>
</dbReference>
<sequence length="212" mass="25329">MVKPTLGYWDLRGIAEPIRYILHYKKVDFEDKRYQFSNNEWKISKYSLGLAFPNLVYYIDEDAKLTQSVTILRYLAQKYDLEGRNDQDEIRIHLAEQQLNDLRWSLRNLVVRNDFESAKIDFIKSIPQKLNLWEKFLGERKYIAGDYITYVDFLAFETFDYYNYFHPNSFHDFPSLLAYKDRIQNLSGLQEYFTSSAYKVWPLFGPGAKFGI</sequence>
<dbReference type="PROSITE" id="PS50405">
    <property type="entry name" value="GST_CTER"/>
    <property type="match status" value="1"/>
</dbReference>